<sequence length="128" mass="13336">MRNADLARLARYAISGGLSALTHVGVGLAGTSLLHLPAVPASTLGFTASVAVSYLLQHAWVFHSGAGHAVAGPRFLTVTAAALGLNTAVLWIGADLLRGPYLVVQAVALVLIPVLNYALNSRWTFAHR</sequence>
<name>A0A931CBW2_9ACTN</name>
<feature type="transmembrane region" description="Helical" evidence="6">
    <location>
        <begin position="12"/>
        <end position="36"/>
    </location>
</feature>
<proteinExistence type="inferred from homology"/>
<evidence type="ECO:0000256" key="1">
    <source>
        <dbReference type="ARBA" id="ARBA00004141"/>
    </source>
</evidence>
<comment type="caution">
    <text evidence="8">The sequence shown here is derived from an EMBL/GenBank/DDBJ whole genome shotgun (WGS) entry which is preliminary data.</text>
</comment>
<protein>
    <submittedName>
        <fullName evidence="8">GtrA family protein</fullName>
    </submittedName>
</protein>
<dbReference type="GO" id="GO:0000271">
    <property type="term" value="P:polysaccharide biosynthetic process"/>
    <property type="evidence" value="ECO:0007669"/>
    <property type="project" value="InterPro"/>
</dbReference>
<evidence type="ECO:0000256" key="2">
    <source>
        <dbReference type="ARBA" id="ARBA00009399"/>
    </source>
</evidence>
<comment type="similarity">
    <text evidence="2">Belongs to the GtrA family.</text>
</comment>
<feature type="domain" description="GtrA/DPMS transmembrane" evidence="7">
    <location>
        <begin position="11"/>
        <end position="125"/>
    </location>
</feature>
<dbReference type="EMBL" id="JADQTO010000004">
    <property type="protein sequence ID" value="MBG0562060.1"/>
    <property type="molecule type" value="Genomic_DNA"/>
</dbReference>
<organism evidence="8 9">
    <name type="scientific">Actinoplanes aureus</name>
    <dbReference type="NCBI Taxonomy" id="2792083"/>
    <lineage>
        <taxon>Bacteria</taxon>
        <taxon>Bacillati</taxon>
        <taxon>Actinomycetota</taxon>
        <taxon>Actinomycetes</taxon>
        <taxon>Micromonosporales</taxon>
        <taxon>Micromonosporaceae</taxon>
        <taxon>Actinoplanes</taxon>
    </lineage>
</organism>
<evidence type="ECO:0000313" key="8">
    <source>
        <dbReference type="EMBL" id="MBG0562060.1"/>
    </source>
</evidence>
<evidence type="ECO:0000256" key="4">
    <source>
        <dbReference type="ARBA" id="ARBA00022989"/>
    </source>
</evidence>
<evidence type="ECO:0000256" key="3">
    <source>
        <dbReference type="ARBA" id="ARBA00022692"/>
    </source>
</evidence>
<evidence type="ECO:0000256" key="5">
    <source>
        <dbReference type="ARBA" id="ARBA00023136"/>
    </source>
</evidence>
<comment type="subcellular location">
    <subcellularLocation>
        <location evidence="1">Membrane</location>
        <topology evidence="1">Multi-pass membrane protein</topology>
    </subcellularLocation>
</comment>
<gene>
    <name evidence="8" type="ORF">I4J89_11360</name>
</gene>
<dbReference type="PANTHER" id="PTHR38459:SF1">
    <property type="entry name" value="PROPHAGE BACTOPRENOL-LINKED GLUCOSE TRANSLOCASE HOMOLOG"/>
    <property type="match status" value="1"/>
</dbReference>
<accession>A0A931CBW2</accession>
<reference evidence="8" key="1">
    <citation type="submission" date="2020-11" db="EMBL/GenBank/DDBJ databases">
        <title>Isolation and identification of active actinomycetes.</title>
        <authorList>
            <person name="Sun X."/>
        </authorList>
    </citation>
    <scope>NUCLEOTIDE SEQUENCE</scope>
    <source>
        <strain evidence="8">NEAU-A11</strain>
    </source>
</reference>
<evidence type="ECO:0000313" key="9">
    <source>
        <dbReference type="Proteomes" id="UP000598146"/>
    </source>
</evidence>
<feature type="transmembrane region" description="Helical" evidence="6">
    <location>
        <begin position="100"/>
        <end position="119"/>
    </location>
</feature>
<feature type="transmembrane region" description="Helical" evidence="6">
    <location>
        <begin position="75"/>
        <end position="94"/>
    </location>
</feature>
<evidence type="ECO:0000259" key="7">
    <source>
        <dbReference type="Pfam" id="PF04138"/>
    </source>
</evidence>
<feature type="transmembrane region" description="Helical" evidence="6">
    <location>
        <begin position="42"/>
        <end position="63"/>
    </location>
</feature>
<dbReference type="GO" id="GO:0005886">
    <property type="term" value="C:plasma membrane"/>
    <property type="evidence" value="ECO:0007669"/>
    <property type="project" value="TreeGrafter"/>
</dbReference>
<dbReference type="InterPro" id="IPR051401">
    <property type="entry name" value="GtrA_CellWall_Glycosyl"/>
</dbReference>
<keyword evidence="4 6" id="KW-1133">Transmembrane helix</keyword>
<dbReference type="AlphaFoldDB" id="A0A931CBW2"/>
<dbReference type="InterPro" id="IPR007267">
    <property type="entry name" value="GtrA_DPMS_TM"/>
</dbReference>
<dbReference type="PANTHER" id="PTHR38459">
    <property type="entry name" value="PROPHAGE BACTOPRENOL-LINKED GLUCOSE TRANSLOCASE HOMOLOG"/>
    <property type="match status" value="1"/>
</dbReference>
<dbReference type="Pfam" id="PF04138">
    <property type="entry name" value="GtrA_DPMS_TM"/>
    <property type="match status" value="1"/>
</dbReference>
<dbReference type="Proteomes" id="UP000598146">
    <property type="component" value="Unassembled WGS sequence"/>
</dbReference>
<keyword evidence="5 6" id="KW-0472">Membrane</keyword>
<keyword evidence="9" id="KW-1185">Reference proteome</keyword>
<dbReference type="RefSeq" id="WP_196413833.1">
    <property type="nucleotide sequence ID" value="NZ_JADQTO010000004.1"/>
</dbReference>
<keyword evidence="3 6" id="KW-0812">Transmembrane</keyword>
<evidence type="ECO:0000256" key="6">
    <source>
        <dbReference type="SAM" id="Phobius"/>
    </source>
</evidence>